<dbReference type="PANTHER" id="PTHR23052">
    <property type="entry name" value="AXONEMAL DYNEIN LIGHT CHAIN DOMAIN-CONTAINING PROTEIN 1"/>
    <property type="match status" value="1"/>
</dbReference>
<organism evidence="2 3">
    <name type="scientific">Callorhinchus milii</name>
    <name type="common">Ghost shark</name>
    <dbReference type="NCBI Taxonomy" id="7868"/>
    <lineage>
        <taxon>Eukaryota</taxon>
        <taxon>Metazoa</taxon>
        <taxon>Chordata</taxon>
        <taxon>Craniata</taxon>
        <taxon>Vertebrata</taxon>
        <taxon>Chondrichthyes</taxon>
        <taxon>Holocephali</taxon>
        <taxon>Chimaeriformes</taxon>
        <taxon>Callorhinchidae</taxon>
        <taxon>Callorhinchus</taxon>
    </lineage>
</organism>
<dbReference type="PANTHER" id="PTHR23052:SF1">
    <property type="entry name" value="AXONEMAL DYNEIN LIGHT CHAIN DOMAIN-CONTAINING PROTEIN 1"/>
    <property type="match status" value="1"/>
</dbReference>
<dbReference type="InParanoid" id="A0A4W3JCF7"/>
<reference evidence="2" key="4">
    <citation type="submission" date="2025-08" db="UniProtKB">
        <authorList>
            <consortium name="Ensembl"/>
        </authorList>
    </citation>
    <scope>IDENTIFICATION</scope>
</reference>
<proteinExistence type="predicted"/>
<keyword evidence="3" id="KW-1185">Reference proteome</keyword>
<dbReference type="InterPro" id="IPR052845">
    <property type="entry name" value="Axonemal_dynein_LC_domain"/>
</dbReference>
<evidence type="ECO:0000256" key="1">
    <source>
        <dbReference type="SAM" id="MobiDB-lite"/>
    </source>
</evidence>
<reference evidence="3" key="3">
    <citation type="journal article" date="2014" name="Nature">
        <title>Elephant shark genome provides unique insights into gnathostome evolution.</title>
        <authorList>
            <consortium name="International Elephant Shark Genome Sequencing Consortium"/>
            <person name="Venkatesh B."/>
            <person name="Lee A.P."/>
            <person name="Ravi V."/>
            <person name="Maurya A.K."/>
            <person name="Lian M.M."/>
            <person name="Swann J.B."/>
            <person name="Ohta Y."/>
            <person name="Flajnik M.F."/>
            <person name="Sutoh Y."/>
            <person name="Kasahara M."/>
            <person name="Hoon S."/>
            <person name="Gangu V."/>
            <person name="Roy S.W."/>
            <person name="Irimia M."/>
            <person name="Korzh V."/>
            <person name="Kondrychyn I."/>
            <person name="Lim Z.W."/>
            <person name="Tay B.H."/>
            <person name="Tohari S."/>
            <person name="Kong K.W."/>
            <person name="Ho S."/>
            <person name="Lorente-Galdos B."/>
            <person name="Quilez J."/>
            <person name="Marques-Bonet T."/>
            <person name="Raney B.J."/>
            <person name="Ingham P.W."/>
            <person name="Tay A."/>
            <person name="Hillier L.W."/>
            <person name="Minx P."/>
            <person name="Boehm T."/>
            <person name="Wilson R.K."/>
            <person name="Brenner S."/>
            <person name="Warren W.C."/>
        </authorList>
    </citation>
    <scope>NUCLEOTIDE SEQUENCE [LARGE SCALE GENOMIC DNA]</scope>
</reference>
<evidence type="ECO:0000313" key="2">
    <source>
        <dbReference type="Ensembl" id="ENSCMIP00000039927.1"/>
    </source>
</evidence>
<name>A0A4W3JCF7_CALMI</name>
<dbReference type="GeneTree" id="ENSGT00390000005554"/>
<reference evidence="3" key="2">
    <citation type="journal article" date="2007" name="PLoS Biol.">
        <title>Survey sequencing and comparative analysis of the elephant shark (Callorhinchus milii) genome.</title>
        <authorList>
            <person name="Venkatesh B."/>
            <person name="Kirkness E.F."/>
            <person name="Loh Y.H."/>
            <person name="Halpern A.L."/>
            <person name="Lee A.P."/>
            <person name="Johnson J."/>
            <person name="Dandona N."/>
            <person name="Viswanathan L.D."/>
            <person name="Tay A."/>
            <person name="Venter J.C."/>
            <person name="Strausberg R.L."/>
            <person name="Brenner S."/>
        </authorList>
    </citation>
    <scope>NUCLEOTIDE SEQUENCE [LARGE SCALE GENOMIC DNA]</scope>
</reference>
<evidence type="ECO:0000313" key="3">
    <source>
        <dbReference type="Proteomes" id="UP000314986"/>
    </source>
</evidence>
<sequence length="584" mass="66013">MIIQDCERYEGSLLLDSQEALNELFNLEKEWTDLTMAVFGRHQKPYAARFAEEKTMDDINMVINELCNEYEARIMGKNGSLSSLMSFTTMVESWRIKFDSTQRGSTRLSEFDWLKLFHQFPTWINLMEQALEMPDSADTLRTRLNKLPPIRLRLEEINQSLHIWLRGVIELIENVNVNQITEVHNLHTQLTRWMVDMLLHLVPDPAGAISGNHFNNLSSTSILLKLEEEASKVAPQMDAYTTNMYNWCSDIVEAIFKERMVMHDEIPDHELKELEKMKVERTNWIRNCELLLSDVKSDPVQLLPTGSAQEETFIPNTMLDKCGPCIMRLDSLNNLPSREPGNVDITMEVESSEGTSITNLSSHDPRILELLKPGIRSSVVASMEDPNLEQFLSELSEKESNQLTEMLVETADVLQTQISEIVEDAGHSTEAASGSFQPSVDTVRYIGLDDNIHAKDLTDVLVPVVQGGTMVVRPENSKSKHIFQSLAVVEILQGQLLEAEKRAQLAEQGMLGLDEQLRSALEQIKDMTVEIESKAETPSPTSELSVEVPTAESSKQLKSSVKMSRSKSKTTKPAKQVLKTLKKP</sequence>
<feature type="region of interest" description="Disordered" evidence="1">
    <location>
        <begin position="531"/>
        <end position="584"/>
    </location>
</feature>
<accession>A0A4W3JCF7</accession>
<dbReference type="Proteomes" id="UP000314986">
    <property type="component" value="Unassembled WGS sequence"/>
</dbReference>
<reference evidence="2" key="5">
    <citation type="submission" date="2025-09" db="UniProtKB">
        <authorList>
            <consortium name="Ensembl"/>
        </authorList>
    </citation>
    <scope>IDENTIFICATION</scope>
</reference>
<dbReference type="Ensembl" id="ENSCMIT00000040498.1">
    <property type="protein sequence ID" value="ENSCMIP00000039927.1"/>
    <property type="gene ID" value="ENSCMIG00000016701.1"/>
</dbReference>
<evidence type="ECO:0008006" key="4">
    <source>
        <dbReference type="Google" id="ProtNLM"/>
    </source>
</evidence>
<reference evidence="3" key="1">
    <citation type="journal article" date="2006" name="Science">
        <title>Ancient noncoding elements conserved in the human genome.</title>
        <authorList>
            <person name="Venkatesh B."/>
            <person name="Kirkness E.F."/>
            <person name="Loh Y.H."/>
            <person name="Halpern A.L."/>
            <person name="Lee A.P."/>
            <person name="Johnson J."/>
            <person name="Dandona N."/>
            <person name="Viswanathan L.D."/>
            <person name="Tay A."/>
            <person name="Venter J.C."/>
            <person name="Strausberg R.L."/>
            <person name="Brenner S."/>
        </authorList>
    </citation>
    <scope>NUCLEOTIDE SEQUENCE [LARGE SCALE GENOMIC DNA]</scope>
</reference>
<protein>
    <recommendedName>
        <fullName evidence="4">Axonemal dynein light chain domain-containing protein 1</fullName>
    </recommendedName>
</protein>
<dbReference type="AlphaFoldDB" id="A0A4W3JCF7"/>